<keyword evidence="4 6" id="KW-0472">Membrane</keyword>
<comment type="subcellular location">
    <subcellularLocation>
        <location evidence="1">Membrane</location>
        <topology evidence="1">Multi-pass membrane protein</topology>
    </subcellularLocation>
</comment>
<feature type="transmembrane region" description="Helical" evidence="6">
    <location>
        <begin position="530"/>
        <end position="549"/>
    </location>
</feature>
<evidence type="ECO:0000256" key="6">
    <source>
        <dbReference type="SAM" id="Phobius"/>
    </source>
</evidence>
<reference evidence="7 8" key="1">
    <citation type="submission" date="2015-05" db="EMBL/GenBank/DDBJ databases">
        <authorList>
            <person name="Wang D.B."/>
            <person name="Wang M."/>
        </authorList>
    </citation>
    <scope>NUCLEOTIDE SEQUENCE [LARGE SCALE GENOMIC DNA]</scope>
    <source>
        <strain evidence="7">VL1</strain>
    </source>
</reference>
<evidence type="ECO:0000256" key="1">
    <source>
        <dbReference type="ARBA" id="ARBA00004141"/>
    </source>
</evidence>
<dbReference type="GO" id="GO:0005886">
    <property type="term" value="C:plasma membrane"/>
    <property type="evidence" value="ECO:0007669"/>
    <property type="project" value="TreeGrafter"/>
</dbReference>
<accession>A0A0G4KN47</accession>
<dbReference type="GO" id="GO:0005385">
    <property type="term" value="F:zinc ion transmembrane transporter activity"/>
    <property type="evidence" value="ECO:0007669"/>
    <property type="project" value="TreeGrafter"/>
</dbReference>
<evidence type="ECO:0000313" key="7">
    <source>
        <dbReference type="EMBL" id="CRK11198.1"/>
    </source>
</evidence>
<evidence type="ECO:0000256" key="3">
    <source>
        <dbReference type="ARBA" id="ARBA00022989"/>
    </source>
</evidence>
<evidence type="ECO:0000256" key="4">
    <source>
        <dbReference type="ARBA" id="ARBA00023136"/>
    </source>
</evidence>
<feature type="compositionally biased region" description="Polar residues" evidence="5">
    <location>
        <begin position="457"/>
        <end position="467"/>
    </location>
</feature>
<dbReference type="STRING" id="100787.A0A0G4KN47"/>
<feature type="transmembrane region" description="Helical" evidence="6">
    <location>
        <begin position="383"/>
        <end position="406"/>
    </location>
</feature>
<dbReference type="PANTHER" id="PTHR11040:SF44">
    <property type="entry name" value="PROTEIN ZNTC-RELATED"/>
    <property type="match status" value="1"/>
</dbReference>
<feature type="transmembrane region" description="Helical" evidence="6">
    <location>
        <begin position="271"/>
        <end position="292"/>
    </location>
</feature>
<keyword evidence="3 6" id="KW-1133">Transmembrane helix</keyword>
<gene>
    <name evidence="7" type="ORF">BN1708_010074</name>
</gene>
<feature type="non-terminal residue" evidence="7">
    <location>
        <position position="1"/>
    </location>
</feature>
<dbReference type="Pfam" id="PF02535">
    <property type="entry name" value="Zip"/>
    <property type="match status" value="2"/>
</dbReference>
<evidence type="ECO:0000313" key="8">
    <source>
        <dbReference type="Proteomes" id="UP000044602"/>
    </source>
</evidence>
<evidence type="ECO:0000256" key="5">
    <source>
        <dbReference type="SAM" id="MobiDB-lite"/>
    </source>
</evidence>
<dbReference type="Proteomes" id="UP000044602">
    <property type="component" value="Unassembled WGS sequence"/>
</dbReference>
<dbReference type="EMBL" id="CVQH01002669">
    <property type="protein sequence ID" value="CRK11198.1"/>
    <property type="molecule type" value="Genomic_DNA"/>
</dbReference>
<proteinExistence type="predicted"/>
<dbReference type="InterPro" id="IPR003689">
    <property type="entry name" value="ZIP"/>
</dbReference>
<dbReference type="AlphaFoldDB" id="A0A0G4KN47"/>
<name>A0A0G4KN47_VERLO</name>
<feature type="region of interest" description="Disordered" evidence="5">
    <location>
        <begin position="448"/>
        <end position="485"/>
    </location>
</feature>
<dbReference type="PANTHER" id="PTHR11040">
    <property type="entry name" value="ZINC/IRON TRANSPORTER"/>
    <property type="match status" value="1"/>
</dbReference>
<sequence>SHPVSLGSLSYLLLLHSPPPRLPVPILDAMARLHVSALAAAAGLVASVAASAHVVARETPAPRVAARQAAVPDVSAISQCEVVASTQYCTGDNTEFRVVATPTTGDLPSSYTGCHAHDTDLYCFYEGGAEVQVVLASATVAPETEASTAEAAPTVLTSCHPHEAAVYCMHGTTEYSMDTTATATQDIPAQFTDCHSHGTELFCVDEAGADVQAVAEGQEASADESASGDPQGENCHFHAGVEHCVSPGESESGGTRSCERVDRDYDIPLRVGLLFVILVTSAIAVFGPIFLMRVLPSKLHVIFLIIKQFGTGVIISTAFVHLYTHAQLMFANPCLGSLGYEGTTSAIVMAGIFLSFLVEYIGQRIVKRKLAEGPDAKSWFRPETVSIMVLEAGILFHSILIGITLVVTGDSFFRTLLIVIIFHQMFEGLALGSRIAALGTVSPVHAASGHGHGHGSTQVAQTKSASDTDPAITPSADASDHSTTDSLKPAYYSLKKKCLLASAFALITPLGMAIGIAVLDFFNGNDPDTIVAIGTLDALSAGILVWVGLVEMWAEDWMYPNSELMNSSPIVTALSLFSLMAGMALMSFLGKWA</sequence>
<evidence type="ECO:0000256" key="2">
    <source>
        <dbReference type="ARBA" id="ARBA00022692"/>
    </source>
</evidence>
<organism evidence="7 8">
    <name type="scientific">Verticillium longisporum</name>
    <name type="common">Verticillium dahliae var. longisporum</name>
    <dbReference type="NCBI Taxonomy" id="100787"/>
    <lineage>
        <taxon>Eukaryota</taxon>
        <taxon>Fungi</taxon>
        <taxon>Dikarya</taxon>
        <taxon>Ascomycota</taxon>
        <taxon>Pezizomycotina</taxon>
        <taxon>Sordariomycetes</taxon>
        <taxon>Hypocreomycetidae</taxon>
        <taxon>Glomerellales</taxon>
        <taxon>Plectosphaerellaceae</taxon>
        <taxon>Verticillium</taxon>
    </lineage>
</organism>
<feature type="transmembrane region" description="Helical" evidence="6">
    <location>
        <begin position="299"/>
        <end position="323"/>
    </location>
</feature>
<feature type="transmembrane region" description="Helical" evidence="6">
    <location>
        <begin position="412"/>
        <end position="432"/>
    </location>
</feature>
<feature type="transmembrane region" description="Helical" evidence="6">
    <location>
        <begin position="570"/>
        <end position="590"/>
    </location>
</feature>
<feature type="transmembrane region" description="Helical" evidence="6">
    <location>
        <begin position="343"/>
        <end position="362"/>
    </location>
</feature>
<feature type="transmembrane region" description="Helical" evidence="6">
    <location>
        <begin position="498"/>
        <end position="518"/>
    </location>
</feature>
<protein>
    <submittedName>
        <fullName evidence="7">Uncharacterized protein</fullName>
    </submittedName>
</protein>
<keyword evidence="2 6" id="KW-0812">Transmembrane</keyword>
<keyword evidence="8" id="KW-1185">Reference proteome</keyword>